<keyword evidence="3" id="KW-0687">Ribonucleoprotein</keyword>
<dbReference type="Pfam" id="PF00281">
    <property type="entry name" value="Ribosomal_L5"/>
    <property type="match status" value="1"/>
</dbReference>
<dbReference type="Gene3D" id="3.30.1440.10">
    <property type="match status" value="1"/>
</dbReference>
<gene>
    <name evidence="7" type="primary">g5413</name>
    <name evidence="7" type="ORF">EsDP_00005413</name>
</gene>
<dbReference type="InterPro" id="IPR031309">
    <property type="entry name" value="Ribosomal_uL5_C"/>
</dbReference>
<feature type="region of interest" description="Disordered" evidence="4">
    <location>
        <begin position="144"/>
        <end position="184"/>
    </location>
</feature>
<evidence type="ECO:0000256" key="2">
    <source>
        <dbReference type="ARBA" id="ARBA00022980"/>
    </source>
</evidence>
<dbReference type="InterPro" id="IPR002132">
    <property type="entry name" value="Ribosomal_uL5"/>
</dbReference>
<dbReference type="InterPro" id="IPR031310">
    <property type="entry name" value="Ribosomal_uL5_N"/>
</dbReference>
<dbReference type="InterPro" id="IPR022803">
    <property type="entry name" value="Ribosomal_uL5_dom_sf"/>
</dbReference>
<dbReference type="PANTHER" id="PTHR11994">
    <property type="entry name" value="60S RIBOSOMAL PROTEIN L11-RELATED"/>
    <property type="match status" value="1"/>
</dbReference>
<name>A0ABQ0CUL3_9HYPO</name>
<dbReference type="Proteomes" id="UP001562357">
    <property type="component" value="Unassembled WGS sequence"/>
</dbReference>
<sequence length="358" mass="39771">MSGVRESVRLATAHGQRRLYLQPTQPRARRFASTAEAKAQAPPSSHLADLESTTTFTSPTPDEKTIDEFKCAGTQRARERKLPGNRYQYHPPKYYRGPLHPVQTPKSSDPTARDFVPGPFSFPRLKHTYDSTIAPDLLAMTYQHTPPGTVAPESQKGTLRQWDGSSPYHKNRPSRGPRGGGSSRLGILERNVDWNNIPEIEAVTINSYAPMSSQNKEYLHVARAVVQAISGAYPEVTTVKHHVIQWGVRKGDKAGAKVTLRGGAAYDFVDKLITLVLPKIKDWPGIKASTGDDSGNLAFGMKPAWMAYFPEIEFNYDMYPPKLMPGCDIFIHTTGTSDRQGRLLMQALGFPFYGKATR</sequence>
<feature type="compositionally biased region" description="Polar residues" evidence="4">
    <location>
        <begin position="51"/>
        <end position="60"/>
    </location>
</feature>
<evidence type="ECO:0000313" key="8">
    <source>
        <dbReference type="Proteomes" id="UP001562357"/>
    </source>
</evidence>
<feature type="domain" description="Large ribosomal subunit protein uL5 N-terminal" evidence="5">
    <location>
        <begin position="196"/>
        <end position="249"/>
    </location>
</feature>
<evidence type="ECO:0000259" key="5">
    <source>
        <dbReference type="Pfam" id="PF00281"/>
    </source>
</evidence>
<feature type="domain" description="Large ribosomal subunit protein uL5 C-terminal" evidence="6">
    <location>
        <begin position="254"/>
        <end position="352"/>
    </location>
</feature>
<comment type="similarity">
    <text evidence="1">Belongs to the universal ribosomal protein uL5 family.</text>
</comment>
<comment type="caution">
    <text evidence="7">The sequence shown here is derived from an EMBL/GenBank/DDBJ whole genome shotgun (WGS) entry which is preliminary data.</text>
</comment>
<protein>
    <submittedName>
        <fullName evidence="7">60S ribosomal protein L11</fullName>
    </submittedName>
</protein>
<evidence type="ECO:0000313" key="7">
    <source>
        <dbReference type="EMBL" id="GAB0137132.1"/>
    </source>
</evidence>
<reference evidence="8" key="1">
    <citation type="submission" date="2024-06" db="EMBL/GenBank/DDBJ databases">
        <title>Draft Genome Sequences of Epichloe bromicola Strains Isolated from Elymus ciliaris.</title>
        <authorList>
            <consortium name="Epichloe bromicola genome sequencing consortium"/>
            <person name="Miura A."/>
            <person name="Imano S."/>
            <person name="Ashida A."/>
            <person name="Sato I."/>
            <person name="Chiba S."/>
            <person name="Tanaka A."/>
            <person name="Camagna M."/>
            <person name="Takemoto D."/>
        </authorList>
    </citation>
    <scope>NUCLEOTIDE SEQUENCE [LARGE SCALE GENOMIC DNA]</scope>
    <source>
        <strain evidence="8">DP</strain>
    </source>
</reference>
<evidence type="ECO:0000259" key="6">
    <source>
        <dbReference type="Pfam" id="PF00673"/>
    </source>
</evidence>
<proteinExistence type="inferred from homology"/>
<dbReference type="Pfam" id="PF00673">
    <property type="entry name" value="Ribosomal_L5_C"/>
    <property type="match status" value="1"/>
</dbReference>
<feature type="region of interest" description="Disordered" evidence="4">
    <location>
        <begin position="84"/>
        <end position="110"/>
    </location>
</feature>
<dbReference type="GO" id="GO:0005840">
    <property type="term" value="C:ribosome"/>
    <property type="evidence" value="ECO:0007669"/>
    <property type="project" value="UniProtKB-KW"/>
</dbReference>
<accession>A0ABQ0CUL3</accession>
<dbReference type="SUPFAM" id="SSF55282">
    <property type="entry name" value="RL5-like"/>
    <property type="match status" value="1"/>
</dbReference>
<dbReference type="EMBL" id="BAAFGZ010000250">
    <property type="protein sequence ID" value="GAB0137132.1"/>
    <property type="molecule type" value="Genomic_DNA"/>
</dbReference>
<evidence type="ECO:0000256" key="3">
    <source>
        <dbReference type="ARBA" id="ARBA00023274"/>
    </source>
</evidence>
<evidence type="ECO:0000256" key="4">
    <source>
        <dbReference type="SAM" id="MobiDB-lite"/>
    </source>
</evidence>
<keyword evidence="8" id="KW-1185">Reference proteome</keyword>
<organism evidence="7 8">
    <name type="scientific">Epichloe bromicola</name>
    <dbReference type="NCBI Taxonomy" id="79588"/>
    <lineage>
        <taxon>Eukaryota</taxon>
        <taxon>Fungi</taxon>
        <taxon>Dikarya</taxon>
        <taxon>Ascomycota</taxon>
        <taxon>Pezizomycotina</taxon>
        <taxon>Sordariomycetes</taxon>
        <taxon>Hypocreomycetidae</taxon>
        <taxon>Hypocreales</taxon>
        <taxon>Clavicipitaceae</taxon>
        <taxon>Epichloe</taxon>
    </lineage>
</organism>
<feature type="region of interest" description="Disordered" evidence="4">
    <location>
        <begin position="1"/>
        <end position="63"/>
    </location>
</feature>
<keyword evidence="2 7" id="KW-0689">Ribosomal protein</keyword>
<evidence type="ECO:0000256" key="1">
    <source>
        <dbReference type="ARBA" id="ARBA00008553"/>
    </source>
</evidence>